<proteinExistence type="predicted"/>
<feature type="region of interest" description="Disordered" evidence="1">
    <location>
        <begin position="1"/>
        <end position="24"/>
    </location>
</feature>
<dbReference type="Proteomes" id="UP001141659">
    <property type="component" value="Unassembled WGS sequence"/>
</dbReference>
<evidence type="ECO:0000256" key="1">
    <source>
        <dbReference type="SAM" id="MobiDB-lite"/>
    </source>
</evidence>
<evidence type="ECO:0000313" key="5">
    <source>
        <dbReference type="Proteomes" id="UP001558474"/>
    </source>
</evidence>
<gene>
    <name evidence="3" type="ORF">ABFW12_18330</name>
    <name evidence="2" type="ORF">H5P34_01090</name>
</gene>
<protein>
    <submittedName>
        <fullName evidence="2">Uncharacterized protein</fullName>
    </submittedName>
</protein>
<evidence type="ECO:0000313" key="3">
    <source>
        <dbReference type="EMBL" id="MEX3740182.1"/>
    </source>
</evidence>
<reference evidence="2" key="2">
    <citation type="journal article" date="2022" name="BMC Genomics">
        <title>Comparative genome analysis of mycobacteria focusing on tRNA and non-coding RNA.</title>
        <authorList>
            <person name="Behra P.R.K."/>
            <person name="Pettersson B.M.F."/>
            <person name="Ramesh M."/>
            <person name="Das S."/>
            <person name="Dasgupta S."/>
            <person name="Kirsebom L.A."/>
        </authorList>
    </citation>
    <scope>NUCLEOTIDE SEQUENCE</scope>
    <source>
        <strain evidence="2">DSM 44242</strain>
    </source>
</reference>
<reference evidence="3 5" key="3">
    <citation type="submission" date="2024-04" db="EMBL/GenBank/DDBJ databases">
        <title>Genomic Markers of Mycobacteria.</title>
        <authorList>
            <person name="Soliman M.S."/>
            <person name="Elkholy A."/>
            <person name="Soliman N.S."/>
            <person name="Abbas A."/>
            <person name="Khayrat S."/>
            <person name="Shawky S."/>
        </authorList>
    </citation>
    <scope>NUCLEOTIDE SEQUENCE [LARGE SCALE GENOMIC DNA]</scope>
    <source>
        <strain evidence="3 5">Egy-CU-AM5</strain>
    </source>
</reference>
<dbReference type="Proteomes" id="UP001558474">
    <property type="component" value="Unassembled WGS sequence"/>
</dbReference>
<feature type="region of interest" description="Disordered" evidence="1">
    <location>
        <begin position="110"/>
        <end position="177"/>
    </location>
</feature>
<evidence type="ECO:0000313" key="4">
    <source>
        <dbReference type="Proteomes" id="UP001141659"/>
    </source>
</evidence>
<organism evidence="2 4">
    <name type="scientific">Mycolicibacterium porcinum</name>
    <dbReference type="NCBI Taxonomy" id="39693"/>
    <lineage>
        <taxon>Bacteria</taxon>
        <taxon>Bacillati</taxon>
        <taxon>Actinomycetota</taxon>
        <taxon>Actinomycetes</taxon>
        <taxon>Mycobacteriales</taxon>
        <taxon>Mycobacteriaceae</taxon>
        <taxon>Mycolicibacterium</taxon>
    </lineage>
</organism>
<keyword evidence="5" id="KW-1185">Reference proteome</keyword>
<name>A0AAW5SWB1_9MYCO</name>
<evidence type="ECO:0000313" key="2">
    <source>
        <dbReference type="EMBL" id="MCV7386643.1"/>
    </source>
</evidence>
<comment type="caution">
    <text evidence="2">The sequence shown here is derived from an EMBL/GenBank/DDBJ whole genome shotgun (WGS) entry which is preliminary data.</text>
</comment>
<feature type="compositionally biased region" description="Basic and acidic residues" evidence="1">
    <location>
        <begin position="1"/>
        <end position="12"/>
    </location>
</feature>
<dbReference type="EMBL" id="JBDLOU010000039">
    <property type="protein sequence ID" value="MEX3740182.1"/>
    <property type="molecule type" value="Genomic_DNA"/>
</dbReference>
<accession>A0AAW5SWB1</accession>
<reference evidence="2" key="1">
    <citation type="submission" date="2020-07" db="EMBL/GenBank/DDBJ databases">
        <authorList>
            <person name="Pettersson B.M.F."/>
            <person name="Behra P.R.K."/>
            <person name="Ramesh M."/>
            <person name="Das S."/>
            <person name="Dasgupta S."/>
            <person name="Kirsebom L.A."/>
        </authorList>
    </citation>
    <scope>NUCLEOTIDE SEQUENCE</scope>
    <source>
        <strain evidence="2">DSM 44242</strain>
    </source>
</reference>
<dbReference type="AlphaFoldDB" id="A0AAW5SWB1"/>
<dbReference type="EMBL" id="JACKVC010000006">
    <property type="protein sequence ID" value="MCV7386643.1"/>
    <property type="molecule type" value="Genomic_DNA"/>
</dbReference>
<sequence>MSGSEKSDDNLHAGRTNHAQDPTRLFANEDGHIWGNELQDPQGPVLDVDAGDTGAACAIQAAADQHGIAGISTSGFNGIKATSSAFNGGRAVWALGGAFNTGVYGSGDPGLRGEGESANGNGVEGQSAEGDGVLGYSADGVGVRGTSQHGGTGLKGDSDSGDGVAGTSRQGRGGTFSSDRIAQLRLEPHFGAGSDPLPCTGKVGDLLMYSLQSATTPYDPSPQGNAASLYLCVRSSPDDNHAAEEQPAIWVRFQFDGYFTCRDGAPPPLPNHPHGFRD</sequence>
<feature type="compositionally biased region" description="Polar residues" evidence="1">
    <location>
        <begin position="167"/>
        <end position="177"/>
    </location>
</feature>
<dbReference type="RefSeq" id="WP_133058130.1">
    <property type="nucleotide sequence ID" value="NZ_JACKVC010000006.1"/>
</dbReference>